<dbReference type="PANTHER" id="PTHR35936:SF34">
    <property type="entry name" value="ABC TRANSPORTER EXTRACELLULAR-BINDING PROTEIN YCKB-RELATED"/>
    <property type="match status" value="1"/>
</dbReference>
<comment type="similarity">
    <text evidence="2 6">Belongs to the bacterial solute-binding protein 3 family.</text>
</comment>
<dbReference type="InterPro" id="IPR001638">
    <property type="entry name" value="Solute-binding_3/MltF_N"/>
</dbReference>
<protein>
    <submittedName>
        <fullName evidence="8">Transporter substrate-binding domain-containing protein</fullName>
    </submittedName>
</protein>
<dbReference type="AlphaFoldDB" id="A0A969PQG9"/>
<dbReference type="EMBL" id="JAATHJ010000023">
    <property type="protein sequence ID" value="NJP38502.1"/>
    <property type="molecule type" value="Genomic_DNA"/>
</dbReference>
<keyword evidence="3" id="KW-0732">Signal</keyword>
<evidence type="ECO:0000256" key="2">
    <source>
        <dbReference type="ARBA" id="ARBA00010333"/>
    </source>
</evidence>
<evidence type="ECO:0000313" key="9">
    <source>
        <dbReference type="Proteomes" id="UP000752012"/>
    </source>
</evidence>
<organism evidence="8 9">
    <name type="scientific">Alkalicoccus luteus</name>
    <dbReference type="NCBI Taxonomy" id="1237094"/>
    <lineage>
        <taxon>Bacteria</taxon>
        <taxon>Bacillati</taxon>
        <taxon>Bacillota</taxon>
        <taxon>Bacilli</taxon>
        <taxon>Bacillales</taxon>
        <taxon>Bacillaceae</taxon>
        <taxon>Alkalicoccus</taxon>
    </lineage>
</organism>
<dbReference type="InterPro" id="IPR018313">
    <property type="entry name" value="SBP_3_CS"/>
</dbReference>
<dbReference type="SUPFAM" id="SSF53850">
    <property type="entry name" value="Periplasmic binding protein-like II"/>
    <property type="match status" value="1"/>
</dbReference>
<evidence type="ECO:0000256" key="5">
    <source>
        <dbReference type="ARBA" id="ARBA00023288"/>
    </source>
</evidence>
<dbReference type="PANTHER" id="PTHR35936">
    <property type="entry name" value="MEMBRANE-BOUND LYTIC MUREIN TRANSGLYCOSYLASE F"/>
    <property type="match status" value="1"/>
</dbReference>
<accession>A0A969PQG9</accession>
<dbReference type="PROSITE" id="PS01039">
    <property type="entry name" value="SBP_BACTERIAL_3"/>
    <property type="match status" value="1"/>
</dbReference>
<keyword evidence="5" id="KW-0449">Lipoprotein</keyword>
<evidence type="ECO:0000256" key="4">
    <source>
        <dbReference type="ARBA" id="ARBA00023139"/>
    </source>
</evidence>
<keyword evidence="9" id="KW-1185">Reference proteome</keyword>
<gene>
    <name evidence="8" type="ORF">HCN83_12970</name>
</gene>
<feature type="domain" description="Solute-binding protein family 3/N-terminal" evidence="7">
    <location>
        <begin position="35"/>
        <end position="259"/>
    </location>
</feature>
<name>A0A969PQG9_9BACI</name>
<proteinExistence type="inferred from homology"/>
<reference evidence="8 9" key="1">
    <citation type="submission" date="2020-03" db="EMBL/GenBank/DDBJ databases">
        <title>Assessment of the enzymatic potential of alkaline-tolerant lipase obtained from Bacillus luteus H11 (technogenic soil) for the bioremediation of saline soils contaminated with petroleum substances.</title>
        <authorList>
            <person name="Kalwasinska A."/>
        </authorList>
    </citation>
    <scope>NUCLEOTIDE SEQUENCE [LARGE SCALE GENOMIC DNA]</scope>
    <source>
        <strain evidence="8 9">H11</strain>
    </source>
</reference>
<keyword evidence="4" id="KW-0564">Palmitate</keyword>
<evidence type="ECO:0000256" key="3">
    <source>
        <dbReference type="ARBA" id="ARBA00022729"/>
    </source>
</evidence>
<evidence type="ECO:0000256" key="1">
    <source>
        <dbReference type="ARBA" id="ARBA00004196"/>
    </source>
</evidence>
<dbReference type="SMART" id="SM00062">
    <property type="entry name" value="PBPb"/>
    <property type="match status" value="1"/>
</dbReference>
<dbReference type="GO" id="GO:0030313">
    <property type="term" value="C:cell envelope"/>
    <property type="evidence" value="ECO:0007669"/>
    <property type="project" value="UniProtKB-SubCell"/>
</dbReference>
<sequence>MRKTVFTGAGAILLLSACGTTDDASGWEQIEEEGVIEVATSGTLYPTSFRDEDSDELTGFEVEVVREAAERLNLDVEFTEMGFDGMLTSINNGQVDLAVNDIDVNPAREENFLFTDPYKFSYGSMVVREDDLSGIETLDDLEGKRAGGAATTIYMQISEEFGAEGVIYENVTNDVYLRDVERGETDVVLNDFYLQSLAVEALPEIDVTVHPDLFYHPNNQAMIMAQGNTELRDQLNDVIAEMMEDGTITELSETFFGGQDVSQEPDVEFADDETFMDEEEDLDELEE</sequence>
<evidence type="ECO:0000256" key="6">
    <source>
        <dbReference type="RuleBase" id="RU003744"/>
    </source>
</evidence>
<comment type="caution">
    <text evidence="8">The sequence shown here is derived from an EMBL/GenBank/DDBJ whole genome shotgun (WGS) entry which is preliminary data.</text>
</comment>
<dbReference type="PROSITE" id="PS51257">
    <property type="entry name" value="PROKAR_LIPOPROTEIN"/>
    <property type="match status" value="1"/>
</dbReference>
<dbReference type="Gene3D" id="3.40.190.10">
    <property type="entry name" value="Periplasmic binding protein-like II"/>
    <property type="match status" value="2"/>
</dbReference>
<dbReference type="RefSeq" id="WP_168008041.1">
    <property type="nucleotide sequence ID" value="NZ_JAATHJ010000023.1"/>
</dbReference>
<dbReference type="Proteomes" id="UP000752012">
    <property type="component" value="Unassembled WGS sequence"/>
</dbReference>
<dbReference type="Pfam" id="PF00497">
    <property type="entry name" value="SBP_bac_3"/>
    <property type="match status" value="1"/>
</dbReference>
<evidence type="ECO:0000313" key="8">
    <source>
        <dbReference type="EMBL" id="NJP38502.1"/>
    </source>
</evidence>
<comment type="subcellular location">
    <subcellularLocation>
        <location evidence="1">Cell envelope</location>
    </subcellularLocation>
</comment>
<evidence type="ECO:0000259" key="7">
    <source>
        <dbReference type="SMART" id="SM00062"/>
    </source>
</evidence>